<dbReference type="AlphaFoldDB" id="A0A5B7H6R6"/>
<evidence type="ECO:0000256" key="1">
    <source>
        <dbReference type="SAM" id="MobiDB-lite"/>
    </source>
</evidence>
<name>A0A5B7H6R6_PORTR</name>
<proteinExistence type="predicted"/>
<keyword evidence="3" id="KW-1185">Reference proteome</keyword>
<reference evidence="2 3" key="1">
    <citation type="submission" date="2019-05" db="EMBL/GenBank/DDBJ databases">
        <title>Another draft genome of Portunus trituberculatus and its Hox gene families provides insights of decapod evolution.</title>
        <authorList>
            <person name="Jeong J.-H."/>
            <person name="Song I."/>
            <person name="Kim S."/>
            <person name="Choi T."/>
            <person name="Kim D."/>
            <person name="Ryu S."/>
            <person name="Kim W."/>
        </authorList>
    </citation>
    <scope>NUCLEOTIDE SEQUENCE [LARGE SCALE GENOMIC DNA]</scope>
    <source>
        <tissue evidence="2">Muscle</tissue>
    </source>
</reference>
<feature type="compositionally biased region" description="Polar residues" evidence="1">
    <location>
        <begin position="85"/>
        <end position="95"/>
    </location>
</feature>
<protein>
    <submittedName>
        <fullName evidence="2">Uncharacterized protein</fullName>
    </submittedName>
</protein>
<evidence type="ECO:0000313" key="3">
    <source>
        <dbReference type="Proteomes" id="UP000324222"/>
    </source>
</evidence>
<gene>
    <name evidence="2" type="ORF">E2C01_059774</name>
</gene>
<feature type="region of interest" description="Disordered" evidence="1">
    <location>
        <begin position="71"/>
        <end position="95"/>
    </location>
</feature>
<dbReference type="Proteomes" id="UP000324222">
    <property type="component" value="Unassembled WGS sequence"/>
</dbReference>
<accession>A0A5B7H6R6</accession>
<comment type="caution">
    <text evidence="2">The sequence shown here is derived from an EMBL/GenBank/DDBJ whole genome shotgun (WGS) entry which is preliminary data.</text>
</comment>
<evidence type="ECO:0000313" key="2">
    <source>
        <dbReference type="EMBL" id="MPC65636.1"/>
    </source>
</evidence>
<organism evidence="2 3">
    <name type="scientific">Portunus trituberculatus</name>
    <name type="common">Swimming crab</name>
    <name type="synonym">Neptunus trituberculatus</name>
    <dbReference type="NCBI Taxonomy" id="210409"/>
    <lineage>
        <taxon>Eukaryota</taxon>
        <taxon>Metazoa</taxon>
        <taxon>Ecdysozoa</taxon>
        <taxon>Arthropoda</taxon>
        <taxon>Crustacea</taxon>
        <taxon>Multicrustacea</taxon>
        <taxon>Malacostraca</taxon>
        <taxon>Eumalacostraca</taxon>
        <taxon>Eucarida</taxon>
        <taxon>Decapoda</taxon>
        <taxon>Pleocyemata</taxon>
        <taxon>Brachyura</taxon>
        <taxon>Eubrachyura</taxon>
        <taxon>Portunoidea</taxon>
        <taxon>Portunidae</taxon>
        <taxon>Portuninae</taxon>
        <taxon>Portunus</taxon>
    </lineage>
</organism>
<sequence length="95" mass="10376">MSDSFREPHHHIVIHHEEREAAWCRVLRCSPCCLFPHPSLAAPTHGVTLGSESSSTPGTLKGETLFQVASSQSPRLRGCSHVHKNPSTASHRTAT</sequence>
<dbReference type="EMBL" id="VSRR010023622">
    <property type="protein sequence ID" value="MPC65636.1"/>
    <property type="molecule type" value="Genomic_DNA"/>
</dbReference>